<name>A0AAU9G505_DROMD</name>
<organism evidence="2 3">
    <name type="scientific">Drosophila madeirensis</name>
    <name type="common">Fruit fly</name>
    <dbReference type="NCBI Taxonomy" id="30013"/>
    <lineage>
        <taxon>Eukaryota</taxon>
        <taxon>Metazoa</taxon>
        <taxon>Ecdysozoa</taxon>
        <taxon>Arthropoda</taxon>
        <taxon>Hexapoda</taxon>
        <taxon>Insecta</taxon>
        <taxon>Pterygota</taxon>
        <taxon>Neoptera</taxon>
        <taxon>Endopterygota</taxon>
        <taxon>Diptera</taxon>
        <taxon>Brachycera</taxon>
        <taxon>Muscomorpha</taxon>
        <taxon>Ephydroidea</taxon>
        <taxon>Drosophilidae</taxon>
        <taxon>Drosophila</taxon>
        <taxon>Sophophora</taxon>
    </lineage>
</organism>
<dbReference type="EMBL" id="AP029266">
    <property type="protein sequence ID" value="BFG02630.1"/>
    <property type="molecule type" value="Genomic_DNA"/>
</dbReference>
<protein>
    <submittedName>
        <fullName evidence="2">Uncharacterized protein</fullName>
    </submittedName>
</protein>
<sequence length="162" mass="17960">MDGRRGRGSCKEISSEENEERERERQPPSEIALAIKSDTSEDEQMAEREDDDEDVAYSPLADNAGGEQLGHSGYCCEESLALLPHEMRCCSESGTDTDSSDSDCDCDISKAACQKLDGSLEYGLQQPYQLMHNAEECAKDGRRQQLNDWHVAGVAQLNSQHK</sequence>
<feature type="compositionally biased region" description="Basic and acidic residues" evidence="1">
    <location>
        <begin position="1"/>
        <end position="27"/>
    </location>
</feature>
<feature type="region of interest" description="Disordered" evidence="1">
    <location>
        <begin position="1"/>
        <end position="68"/>
    </location>
</feature>
<reference evidence="2 3" key="1">
    <citation type="submission" date="2024-02" db="EMBL/GenBank/DDBJ databases">
        <title>A chromosome-level genome assembly of Drosophila madeirensis, a fruit fly species endemic to Madeira island.</title>
        <authorList>
            <person name="Tomihara K."/>
            <person name="Llopart A."/>
            <person name="Yamamoto D."/>
        </authorList>
    </citation>
    <scope>NUCLEOTIDE SEQUENCE [LARGE SCALE GENOMIC DNA]</scope>
    <source>
        <strain evidence="2 3">RF1</strain>
    </source>
</reference>
<accession>A0AAU9G505</accession>
<evidence type="ECO:0000313" key="3">
    <source>
        <dbReference type="Proteomes" id="UP001500889"/>
    </source>
</evidence>
<gene>
    <name evidence="2" type="ORF">DMAD_02095</name>
</gene>
<keyword evidence="3" id="KW-1185">Reference proteome</keyword>
<evidence type="ECO:0000256" key="1">
    <source>
        <dbReference type="SAM" id="MobiDB-lite"/>
    </source>
</evidence>
<dbReference type="Proteomes" id="UP001500889">
    <property type="component" value="Chromosome A"/>
</dbReference>
<dbReference type="AlphaFoldDB" id="A0AAU9G505"/>
<feature type="compositionally biased region" description="Acidic residues" evidence="1">
    <location>
        <begin position="40"/>
        <end position="55"/>
    </location>
</feature>
<evidence type="ECO:0000313" key="2">
    <source>
        <dbReference type="EMBL" id="BFG02630.1"/>
    </source>
</evidence>
<proteinExistence type="predicted"/>